<evidence type="ECO:0000259" key="1">
    <source>
        <dbReference type="PROSITE" id="PS50883"/>
    </source>
</evidence>
<dbReference type="InterPro" id="IPR050706">
    <property type="entry name" value="Cyclic-di-GMP_PDE-like"/>
</dbReference>
<dbReference type="OrthoDB" id="23692at2"/>
<reference evidence="2 3" key="1">
    <citation type="submission" date="2017-07" db="EMBL/GenBank/DDBJ databases">
        <title>Genome Sequence of Antarctobacter heliothermus Strain SMS3 Isolated from a culture of the Diatom Skeletonema marinoi.</title>
        <authorList>
            <person name="Topel M."/>
            <person name="Pinder M.I.M."/>
            <person name="Johansson O.N."/>
            <person name="Kourtchenko O."/>
            <person name="Godhe A."/>
            <person name="Clarke A.K."/>
        </authorList>
    </citation>
    <scope>NUCLEOTIDE SEQUENCE [LARGE SCALE GENOMIC DNA]</scope>
    <source>
        <strain evidence="2 3">SMS3</strain>
    </source>
</reference>
<dbReference type="EMBL" id="CP022540">
    <property type="protein sequence ID" value="ASP19173.1"/>
    <property type="molecule type" value="Genomic_DNA"/>
</dbReference>
<dbReference type="PANTHER" id="PTHR33121">
    <property type="entry name" value="CYCLIC DI-GMP PHOSPHODIESTERASE PDEF"/>
    <property type="match status" value="1"/>
</dbReference>
<dbReference type="Proteomes" id="UP000203589">
    <property type="component" value="Chromosome"/>
</dbReference>
<name>A0A222DZ36_9RHOB</name>
<dbReference type="Gene3D" id="3.20.20.450">
    <property type="entry name" value="EAL domain"/>
    <property type="match status" value="1"/>
</dbReference>
<organism evidence="2 3">
    <name type="scientific">Antarctobacter heliothermus</name>
    <dbReference type="NCBI Taxonomy" id="74033"/>
    <lineage>
        <taxon>Bacteria</taxon>
        <taxon>Pseudomonadati</taxon>
        <taxon>Pseudomonadota</taxon>
        <taxon>Alphaproteobacteria</taxon>
        <taxon>Rhodobacterales</taxon>
        <taxon>Roseobacteraceae</taxon>
        <taxon>Antarctobacter</taxon>
    </lineage>
</organism>
<dbReference type="SMART" id="SM00052">
    <property type="entry name" value="EAL"/>
    <property type="match status" value="1"/>
</dbReference>
<dbReference type="InterPro" id="IPR001633">
    <property type="entry name" value="EAL_dom"/>
</dbReference>
<protein>
    <submittedName>
        <fullName evidence="2">Cyclic di-GMP phosphodiesterase YfgF</fullName>
        <ecNumber evidence="2">3.1.4.52</ecNumber>
    </submittedName>
</protein>
<dbReference type="CDD" id="cd01948">
    <property type="entry name" value="EAL"/>
    <property type="match status" value="1"/>
</dbReference>
<gene>
    <name evidence="2" type="primary">yfgF</name>
    <name evidence="2" type="ORF">ANTHELSMS3_00453</name>
</gene>
<dbReference type="PROSITE" id="PS50883">
    <property type="entry name" value="EAL"/>
    <property type="match status" value="1"/>
</dbReference>
<accession>A0A222DZ36</accession>
<evidence type="ECO:0000313" key="3">
    <source>
        <dbReference type="Proteomes" id="UP000203589"/>
    </source>
</evidence>
<proteinExistence type="predicted"/>
<dbReference type="SUPFAM" id="SSF141868">
    <property type="entry name" value="EAL domain-like"/>
    <property type="match status" value="1"/>
</dbReference>
<dbReference type="GO" id="GO:0071111">
    <property type="term" value="F:cyclic-guanylate-specific phosphodiesterase activity"/>
    <property type="evidence" value="ECO:0007669"/>
    <property type="project" value="UniProtKB-EC"/>
</dbReference>
<keyword evidence="3" id="KW-1185">Reference proteome</keyword>
<feature type="domain" description="EAL" evidence="1">
    <location>
        <begin position="33"/>
        <end position="283"/>
    </location>
</feature>
<dbReference type="Pfam" id="PF00563">
    <property type="entry name" value="EAL"/>
    <property type="match status" value="1"/>
</dbReference>
<dbReference type="EC" id="3.1.4.52" evidence="2"/>
<dbReference type="PANTHER" id="PTHR33121:SF79">
    <property type="entry name" value="CYCLIC DI-GMP PHOSPHODIESTERASE PDED-RELATED"/>
    <property type="match status" value="1"/>
</dbReference>
<dbReference type="AlphaFoldDB" id="A0A222DZ36"/>
<evidence type="ECO:0000313" key="2">
    <source>
        <dbReference type="EMBL" id="ASP19173.1"/>
    </source>
</evidence>
<dbReference type="KEGG" id="aht:ANTHELSMS3_00453"/>
<keyword evidence="2" id="KW-0378">Hydrolase</keyword>
<dbReference type="InterPro" id="IPR035919">
    <property type="entry name" value="EAL_sf"/>
</dbReference>
<sequence>MGQDHGTEAEVAKSLAFDSGARNALEHAVKARDASTIDMVRRSIQHRQVLLAYQPVLQARARDKVAFYEGLIRVLDETGRVIPAADFIDSVEETEYGRMLDCIALEKGLAELARTPGLRLSINMSARSIGYKKWMRTLTRGLEKEPTVAERLILEITESSAMLVPELVVSFMDNLQSRGIAFAIDDFGAGYTALRHFKEFRFDILKIDGQFCSGVADDPDNQVLVGAMIKIAEQFDMFTVAEKIESAADADCLAALGADCLQGYLFAAPSVRPPWRKQESDRRVG</sequence>